<sequence>MYNVLLVDDERIILEGIASVVEWDKHGTRLAGKAVDGREAQQMIEHNPPDIVITDIRMPEMTGIELIAWAKDKYPGIVFIILSGHEEFSSAQTAMKFGVRHYLLKPCSEQQIMQVLGEAVAELNERASKEAFLASTRESLTRVLPQIQAQFLKECMTNKTYGQKEWDYYGHLLGLDITGLQVRLLLFDLDGKDYDFEHLFALHNISDELVKERGLTILLNTTIGDRLVLLVEKGTQEQWLEVLAAIKAMYKRYFRMELTVAVSSPGTIPRLRRLYKETRECLSHRFYVGEGSIITPEDIHHDEEDLLEEGADNDLDAVLDRDAFALAVRSGNREQVQHMIKTVFTRLKSSKMPVGFIKSYVLELHLILLRQAESGQAAGPLIMEPDLLQIEALGTLEQAEEVLLRAAGEITKRYYDTNMQSQCRVIEQVIRYVHDHLHDESLSLSKLSQEIVYLNVDYLGKLFRKETGEKFSNYVIQMRIEEAKRLIDAAERVKIIDIAAKVGFPNNPQYFSQVFKKVTGLTPSEYKRRQE</sequence>
<dbReference type="EMBL" id="QKRB01000060">
    <property type="protein sequence ID" value="PZD93043.1"/>
    <property type="molecule type" value="Genomic_DNA"/>
</dbReference>
<evidence type="ECO:0000259" key="10">
    <source>
        <dbReference type="PROSITE" id="PS50110"/>
    </source>
</evidence>
<evidence type="ECO:0000256" key="2">
    <source>
        <dbReference type="ARBA" id="ARBA00022490"/>
    </source>
</evidence>
<dbReference type="Gene3D" id="1.10.10.60">
    <property type="entry name" value="Homeodomain-like"/>
    <property type="match status" value="2"/>
</dbReference>
<dbReference type="InterPro" id="IPR018060">
    <property type="entry name" value="HTH_AraC"/>
</dbReference>
<dbReference type="SUPFAM" id="SSF52172">
    <property type="entry name" value="CheY-like"/>
    <property type="match status" value="1"/>
</dbReference>
<dbReference type="GO" id="GO:0043565">
    <property type="term" value="F:sequence-specific DNA binding"/>
    <property type="evidence" value="ECO:0007669"/>
    <property type="project" value="InterPro"/>
</dbReference>
<evidence type="ECO:0000256" key="4">
    <source>
        <dbReference type="ARBA" id="ARBA00023012"/>
    </source>
</evidence>
<dbReference type="Gene3D" id="3.40.50.2300">
    <property type="match status" value="1"/>
</dbReference>
<keyword evidence="12" id="KW-1185">Reference proteome</keyword>
<dbReference type="InterPro" id="IPR011006">
    <property type="entry name" value="CheY-like_superfamily"/>
</dbReference>
<evidence type="ECO:0000313" key="12">
    <source>
        <dbReference type="Proteomes" id="UP000249522"/>
    </source>
</evidence>
<dbReference type="InterPro" id="IPR009057">
    <property type="entry name" value="Homeodomain-like_sf"/>
</dbReference>
<keyword evidence="3 8" id="KW-0597">Phosphoprotein</keyword>
<keyword evidence="6 11" id="KW-0238">DNA-binding</keyword>
<keyword evidence="2" id="KW-0963">Cytoplasm</keyword>
<evidence type="ECO:0000256" key="3">
    <source>
        <dbReference type="ARBA" id="ARBA00022553"/>
    </source>
</evidence>
<dbReference type="Pfam" id="PF00072">
    <property type="entry name" value="Response_reg"/>
    <property type="match status" value="1"/>
</dbReference>
<reference evidence="11 12" key="1">
    <citation type="submission" date="2018-06" db="EMBL/GenBank/DDBJ databases">
        <title>Paenibacillus imtechensis sp. nov.</title>
        <authorList>
            <person name="Pinnaka A.K."/>
            <person name="Singh H."/>
            <person name="Kaur M."/>
        </authorList>
    </citation>
    <scope>NUCLEOTIDE SEQUENCE [LARGE SCALE GENOMIC DNA]</scope>
    <source>
        <strain evidence="11 12">SMB1</strain>
    </source>
</reference>
<dbReference type="Proteomes" id="UP000249522">
    <property type="component" value="Unassembled WGS sequence"/>
</dbReference>
<dbReference type="InterPro" id="IPR041522">
    <property type="entry name" value="CdaR_GGDEF"/>
</dbReference>
<dbReference type="GO" id="GO:0000160">
    <property type="term" value="P:phosphorelay signal transduction system"/>
    <property type="evidence" value="ECO:0007669"/>
    <property type="project" value="UniProtKB-KW"/>
</dbReference>
<dbReference type="Pfam" id="PF17853">
    <property type="entry name" value="GGDEF_2"/>
    <property type="match status" value="1"/>
</dbReference>
<dbReference type="RefSeq" id="WP_111149685.1">
    <property type="nucleotide sequence ID" value="NZ_QKRB01000060.1"/>
</dbReference>
<evidence type="ECO:0000256" key="1">
    <source>
        <dbReference type="ARBA" id="ARBA00004496"/>
    </source>
</evidence>
<feature type="domain" description="HTH araC/xylS-type" evidence="9">
    <location>
        <begin position="427"/>
        <end position="529"/>
    </location>
</feature>
<dbReference type="PANTHER" id="PTHR42713">
    <property type="entry name" value="HISTIDINE KINASE-RELATED"/>
    <property type="match status" value="1"/>
</dbReference>
<keyword evidence="7" id="KW-0804">Transcription</keyword>
<gene>
    <name evidence="11" type="ORF">DNH61_24990</name>
</gene>
<dbReference type="AlphaFoldDB" id="A0A2W1L1W4"/>
<protein>
    <submittedName>
        <fullName evidence="11">DNA-binding response regulator</fullName>
    </submittedName>
</protein>
<dbReference type="PROSITE" id="PS50110">
    <property type="entry name" value="RESPONSE_REGULATORY"/>
    <property type="match status" value="1"/>
</dbReference>
<comment type="subcellular location">
    <subcellularLocation>
        <location evidence="1">Cytoplasm</location>
    </subcellularLocation>
</comment>
<evidence type="ECO:0000259" key="9">
    <source>
        <dbReference type="PROSITE" id="PS01124"/>
    </source>
</evidence>
<name>A0A2W1L1W4_9BACL</name>
<dbReference type="CDD" id="cd17536">
    <property type="entry name" value="REC_YesN-like"/>
    <property type="match status" value="1"/>
</dbReference>
<feature type="modified residue" description="4-aspartylphosphate" evidence="8">
    <location>
        <position position="55"/>
    </location>
</feature>
<evidence type="ECO:0000313" key="11">
    <source>
        <dbReference type="EMBL" id="PZD93043.1"/>
    </source>
</evidence>
<dbReference type="PANTHER" id="PTHR42713:SF3">
    <property type="entry name" value="TRANSCRIPTIONAL REGULATORY PROTEIN HPTR"/>
    <property type="match status" value="1"/>
</dbReference>
<dbReference type="PROSITE" id="PS01124">
    <property type="entry name" value="HTH_ARAC_FAMILY_2"/>
    <property type="match status" value="1"/>
</dbReference>
<feature type="domain" description="Response regulatory" evidence="10">
    <location>
        <begin position="3"/>
        <end position="120"/>
    </location>
</feature>
<dbReference type="GO" id="GO:0003700">
    <property type="term" value="F:DNA-binding transcription factor activity"/>
    <property type="evidence" value="ECO:0007669"/>
    <property type="project" value="InterPro"/>
</dbReference>
<keyword evidence="4" id="KW-0902">Two-component regulatory system</keyword>
<evidence type="ECO:0000256" key="5">
    <source>
        <dbReference type="ARBA" id="ARBA00023015"/>
    </source>
</evidence>
<dbReference type="InterPro" id="IPR001789">
    <property type="entry name" value="Sig_transdc_resp-reg_receiver"/>
</dbReference>
<dbReference type="GO" id="GO:0005737">
    <property type="term" value="C:cytoplasm"/>
    <property type="evidence" value="ECO:0007669"/>
    <property type="project" value="UniProtKB-SubCell"/>
</dbReference>
<dbReference type="SMART" id="SM00342">
    <property type="entry name" value="HTH_ARAC"/>
    <property type="match status" value="1"/>
</dbReference>
<keyword evidence="5" id="KW-0805">Transcription regulation</keyword>
<evidence type="ECO:0000256" key="6">
    <source>
        <dbReference type="ARBA" id="ARBA00023125"/>
    </source>
</evidence>
<dbReference type="Pfam" id="PF12833">
    <property type="entry name" value="HTH_18"/>
    <property type="match status" value="1"/>
</dbReference>
<organism evidence="11 12">
    <name type="scientific">Paenibacillus sambharensis</name>
    <dbReference type="NCBI Taxonomy" id="1803190"/>
    <lineage>
        <taxon>Bacteria</taxon>
        <taxon>Bacillati</taxon>
        <taxon>Bacillota</taxon>
        <taxon>Bacilli</taxon>
        <taxon>Bacillales</taxon>
        <taxon>Paenibacillaceae</taxon>
        <taxon>Paenibacillus</taxon>
    </lineage>
</organism>
<dbReference type="SUPFAM" id="SSF46689">
    <property type="entry name" value="Homeodomain-like"/>
    <property type="match status" value="1"/>
</dbReference>
<dbReference type="OrthoDB" id="9794370at2"/>
<dbReference type="InterPro" id="IPR051552">
    <property type="entry name" value="HptR"/>
</dbReference>
<dbReference type="SMART" id="SM00448">
    <property type="entry name" value="REC"/>
    <property type="match status" value="1"/>
</dbReference>
<evidence type="ECO:0000256" key="8">
    <source>
        <dbReference type="PROSITE-ProRule" id="PRU00169"/>
    </source>
</evidence>
<accession>A0A2W1L1W4</accession>
<proteinExistence type="predicted"/>
<comment type="caution">
    <text evidence="11">The sequence shown here is derived from an EMBL/GenBank/DDBJ whole genome shotgun (WGS) entry which is preliminary data.</text>
</comment>
<evidence type="ECO:0000256" key="7">
    <source>
        <dbReference type="ARBA" id="ARBA00023163"/>
    </source>
</evidence>